<dbReference type="PANTHER" id="PTHR43794">
    <property type="entry name" value="AMINOHYDROLASE SSNA-RELATED"/>
    <property type="match status" value="1"/>
</dbReference>
<feature type="domain" description="Amidohydrolase-related" evidence="3">
    <location>
        <begin position="76"/>
        <end position="458"/>
    </location>
</feature>
<evidence type="ECO:0000313" key="4">
    <source>
        <dbReference type="EMBL" id="MBB6000648.1"/>
    </source>
</evidence>
<sequence length="484" mass="49687">MSTAAPEASAAGTAGPGPARPRTARRYWCEWALLDAGAGPAAAPGVLVDVDGGVITSVARDTRPPDGAERLSGLTVAGFADAHSHAFHRALRGRTGEDGGSFWTWRARMYEAAGRLDPDSYHRLARAVYAEMALAGITCVGEFHYLHHAPGGARYGDPNAMGRALIAAAADAGVRITLLDTCYLAGGLDARNGYTQLEGIQLRFGDAGADGWAERVADLRPAGSHARIGAAAHSVRAVPPADLARIARAAPEAESAAAHIHVSEQPAENAACAAVHGRTPVRLLDDTGFLAALRPTLVHATHLTGADTALVRGTGAGVCLCPTTERDLADGLPDLGRLAAAPLSLGTDGHTAIDMFAEARGAEEHERLRTGRRGTRPAHRLLQAAQADGHAALGWAPDAATGGSGGAGRIAAGARADLATIALDGVRLAGFDPGRAADALVWGAGAADVRHVMADGRWIVRDGVHTAIPDAPARLHAAITELTG</sequence>
<dbReference type="Gene3D" id="3.20.20.140">
    <property type="entry name" value="Metal-dependent hydrolases"/>
    <property type="match status" value="1"/>
</dbReference>
<feature type="region of interest" description="Disordered" evidence="2">
    <location>
        <begin position="1"/>
        <end position="21"/>
    </location>
</feature>
<dbReference type="InterPro" id="IPR050287">
    <property type="entry name" value="MTA/SAH_deaminase"/>
</dbReference>
<dbReference type="AlphaFoldDB" id="A0A841EIL0"/>
<proteinExistence type="predicted"/>
<evidence type="ECO:0000259" key="3">
    <source>
        <dbReference type="Pfam" id="PF01979"/>
    </source>
</evidence>
<dbReference type="PANTHER" id="PTHR43794:SF11">
    <property type="entry name" value="AMIDOHYDROLASE-RELATED DOMAIN-CONTAINING PROTEIN"/>
    <property type="match status" value="1"/>
</dbReference>
<dbReference type="EMBL" id="JACHLY010000001">
    <property type="protein sequence ID" value="MBB6000648.1"/>
    <property type="molecule type" value="Genomic_DNA"/>
</dbReference>
<dbReference type="NCBIfam" id="NF006681">
    <property type="entry name" value="PRK09229.1-2"/>
    <property type="match status" value="1"/>
</dbReference>
<accession>A0A841EIL0</accession>
<dbReference type="SUPFAM" id="SSF51338">
    <property type="entry name" value="Composite domain of metallo-dependent hydrolases"/>
    <property type="match status" value="1"/>
</dbReference>
<reference evidence="4 5" key="1">
    <citation type="submission" date="2020-08" db="EMBL/GenBank/DDBJ databases">
        <title>Sequencing the genomes of 1000 actinobacteria strains.</title>
        <authorList>
            <person name="Klenk H.-P."/>
        </authorList>
    </citation>
    <scope>NUCLEOTIDE SEQUENCE [LARGE SCALE GENOMIC DNA]</scope>
    <source>
        <strain evidence="4 5">DSM 44593</strain>
    </source>
</reference>
<organism evidence="4 5">
    <name type="scientific">Streptomonospora salina</name>
    <dbReference type="NCBI Taxonomy" id="104205"/>
    <lineage>
        <taxon>Bacteria</taxon>
        <taxon>Bacillati</taxon>
        <taxon>Actinomycetota</taxon>
        <taxon>Actinomycetes</taxon>
        <taxon>Streptosporangiales</taxon>
        <taxon>Nocardiopsidaceae</taxon>
        <taxon>Streptomonospora</taxon>
    </lineage>
</organism>
<protein>
    <submittedName>
        <fullName evidence="4">Formiminoglutamate deiminase</fullName>
    </submittedName>
</protein>
<dbReference type="InterPro" id="IPR032466">
    <property type="entry name" value="Metal_Hydrolase"/>
</dbReference>
<dbReference type="InterPro" id="IPR011059">
    <property type="entry name" value="Metal-dep_hydrolase_composite"/>
</dbReference>
<evidence type="ECO:0000313" key="5">
    <source>
        <dbReference type="Proteomes" id="UP000578077"/>
    </source>
</evidence>
<dbReference type="RefSeq" id="WP_184638210.1">
    <property type="nucleotide sequence ID" value="NZ_BAABKT010000038.1"/>
</dbReference>
<name>A0A841EIL0_9ACTN</name>
<keyword evidence="5" id="KW-1185">Reference proteome</keyword>
<dbReference type="Proteomes" id="UP000578077">
    <property type="component" value="Unassembled WGS sequence"/>
</dbReference>
<dbReference type="SUPFAM" id="SSF51556">
    <property type="entry name" value="Metallo-dependent hydrolases"/>
    <property type="match status" value="1"/>
</dbReference>
<evidence type="ECO:0000256" key="1">
    <source>
        <dbReference type="ARBA" id="ARBA00022801"/>
    </source>
</evidence>
<dbReference type="GO" id="GO:0016810">
    <property type="term" value="F:hydrolase activity, acting on carbon-nitrogen (but not peptide) bonds"/>
    <property type="evidence" value="ECO:0007669"/>
    <property type="project" value="InterPro"/>
</dbReference>
<dbReference type="Gene3D" id="2.30.40.10">
    <property type="entry name" value="Urease, subunit C, domain 1"/>
    <property type="match status" value="1"/>
</dbReference>
<evidence type="ECO:0000256" key="2">
    <source>
        <dbReference type="SAM" id="MobiDB-lite"/>
    </source>
</evidence>
<dbReference type="Pfam" id="PF01979">
    <property type="entry name" value="Amidohydro_1"/>
    <property type="match status" value="1"/>
</dbReference>
<keyword evidence="1" id="KW-0378">Hydrolase</keyword>
<comment type="caution">
    <text evidence="4">The sequence shown here is derived from an EMBL/GenBank/DDBJ whole genome shotgun (WGS) entry which is preliminary data.</text>
</comment>
<dbReference type="InterPro" id="IPR006680">
    <property type="entry name" value="Amidohydro-rel"/>
</dbReference>
<gene>
    <name evidence="4" type="ORF">HNR25_004399</name>
</gene>